<gene>
    <name evidence="6" type="ORF">FB45DRAFT_452391</name>
</gene>
<sequence>MKTLEPGAITGGLGFTLELTVVKALLIKKPTLGSLRSCASVSVDGEQVQRTKVVKGQQAQWDETFTLHIRASSTVKIEILRQIKLPVSHDELLGEGVLAGFEEGVTEKSCDLFKPGRRDNSQGALTLRLSVVKSEGAAPTVSPAHKLRSAHEPSEKSCDLFKPGRRDNSQGALTLRLSVVKSEGAAPTVSPALQPASAAMTAAESALNTVKNAESNEDVFPVVLERVRQIMEIGESVAEFSPYAKIAWSVLSSIPQVLIAQLDRDAQIRSLWSAAAKMLDFLKDANSVVEEQIVATVVKLMVQQIYECALFVREYGGKGYLGRTLRDTSSASSDEKIAAFTASFRELRAQLQSRSIVGTWKLVRELHEGVGSVVDAINSMENTRQLENLPGAKISEVRYDQGNRCLPDTRQEVIDEIVNWVNKPESTPYFWLYGVAGSGKSTISNTIAEMFDKLHRLGGSFRFSRDIALRNEPTYIFGNLAFQLTQLSPQLKSSVLDAIRQNGPMASFPLRNQFATYIVDVLNSVELTGPIVFVIDALDESGTEQARSVLLAALASEVARLPKSVRFLIISRDEADIRAQLKYISTSKAMHQLEETSRDILVFINNRMSEIRARSERLADTDWPDMAARQKLVEKSHNLFIWAVVACRYIENLDPEARLKAVLASNQRALVSAESSLNHLYLRILQDVCADPDIPFQEVVGCIVAAMTPLTVQGLDDLVAYGHQSDEGLERDLSQLGSAESVIGLLGSILQRDVGTKGQANAVVRVLHPSLLDFFTNPQRCTDTRFFLQPFTQHRSMFVRCVAVIQSLLKRDICEINDPTKLNSEVPNIQRRIEKCLPEHLQYSCRFWASHLVQVDDLDDPLVDVLRGFLFSHLLHWIEAMALMHEFDAAFIALEKVHQRLERKDIVSICADALRFMQQFETPIRESAAHIYASALTFTPTETTLSKTFLTTLSRVPRVCTGLTQEWSSCLAIYPSYSPMPGVWSVDVSKDKLRFVTRSSDTFHIRSMANGAILSSFTIEKPDSEYSSSGEHWQFSADGTYLVVYTHFTIQFWDTFTGTKWLGPIPAAFHAISPDAAYLATAVDKLLVWDVHQQVVIAEPDLGPFPSLETRPISLNPIAPFLFSPDGKQILRWASDATESKLLIAWFEIATGTVTWTNRSTNSPLNPLFCWLDNHTVVMNIGSHMEIFAPQSGETLHQYELASDSALYGLSLLSGGTLSLLGAGILSTNTVTLLQARNGTVVAGPYSLASYDSYPAYGYGDGHICLCTRSDSGEAIEVHRICHHGENKQVLVIPDRTHGPAAVALSSDDARIFVLFRDGDLLVWDVEKGDHSIFQLPTHLNPSAFCFGMDISPDEGRLLISNSYDQQLFDLALQYPVPKDTHSAPSSTTDRYVVLVAASGRSTKIAVAYSDFSLELQSTMNRQRLLGHTDEITSVAFSVDGSRIVSASNDSTICLWNVGTASIEGEPIRGHSAAVTGAAFSNCGTLKMASVSKDRTVRIWDAATRQPLWISKQLIDGLNAVSFSHHDTKLVCSTTVSQIVLDLETTRGRRLLPIKWISLISDNVCAFSENGDWWSWDTSGSPTGYHLSIPSNSVYLRLRELKFLPDKLRAMGLYDECSVKIADIQGGSFSCFPIPDNTIRSLKWHPGGRIVVHGVDYIFVWDTVSRDLVAEWYLPPNDHNCLSPDGSKMVFCHSVSSVISVQLVDLLTSRVIWTHNPDLGAAVVHISSCIFSSNGDVELSVGFQVFTAVHMAPTAPPPQLFTLHADTGHVVSKSAVQFDEDGFIVGRRPGVYAPPHTIRAHSPDMDKTASLITTRTLALVNVATGTIAHTLLTTETEDPRWPMAYSSDGMLVACATGDTVSVWDSQTGNRTNSWRYSSETKTTGYLGNDSSGLIFSQDSTQLIYFNGDQEPGFHLWDIRDNTLTGVLSGDYFGPPRFFPDGSGISLTKDYQAHLNSIQQWAISRDPHSRGLTEIDFSLQVSLPLNQFGEAFPISPTGSLMERARAFVGAAWVKDSFSSDSTTLVILNTNSSLIEIYQQHSTATNSVSEVTTSFTCPHDLFINPSSIIGASGWLYGYTGQRLLWVPQTERKIWALLKSGLLVLENNAKEIVLVDLKDYLVDPALTRAWGDRNFIADLSGRAQQQAVAVNRVDIMEEFARKRDQSRDVDGDNRPAPIVSL</sequence>
<keyword evidence="2" id="KW-0677">Repeat</keyword>
<feature type="region of interest" description="Disordered" evidence="4">
    <location>
        <begin position="138"/>
        <end position="158"/>
    </location>
</feature>
<keyword evidence="1 3" id="KW-0853">WD repeat</keyword>
<proteinExistence type="predicted"/>
<dbReference type="Gene3D" id="2.60.40.150">
    <property type="entry name" value="C2 domain"/>
    <property type="match status" value="1"/>
</dbReference>
<dbReference type="Gene3D" id="3.40.50.300">
    <property type="entry name" value="P-loop containing nucleotide triphosphate hydrolases"/>
    <property type="match status" value="1"/>
</dbReference>
<dbReference type="SUPFAM" id="SSF50978">
    <property type="entry name" value="WD40 repeat-like"/>
    <property type="match status" value="1"/>
</dbReference>
<dbReference type="EMBL" id="JARKIF010000006">
    <property type="protein sequence ID" value="KAJ7636954.1"/>
    <property type="molecule type" value="Genomic_DNA"/>
</dbReference>
<dbReference type="InterPro" id="IPR056884">
    <property type="entry name" value="NPHP3-like_N"/>
</dbReference>
<dbReference type="InterPro" id="IPR050349">
    <property type="entry name" value="WD_LIS1/nudF_dynein_reg"/>
</dbReference>
<dbReference type="InterPro" id="IPR000008">
    <property type="entry name" value="C2_dom"/>
</dbReference>
<dbReference type="SUPFAM" id="SSF52540">
    <property type="entry name" value="P-loop containing nucleoside triphosphate hydrolases"/>
    <property type="match status" value="1"/>
</dbReference>
<accession>A0AAD7C3U9</accession>
<evidence type="ECO:0000256" key="3">
    <source>
        <dbReference type="PROSITE-ProRule" id="PRU00221"/>
    </source>
</evidence>
<evidence type="ECO:0000313" key="6">
    <source>
        <dbReference type="EMBL" id="KAJ7636954.1"/>
    </source>
</evidence>
<evidence type="ECO:0000256" key="1">
    <source>
        <dbReference type="ARBA" id="ARBA00022574"/>
    </source>
</evidence>
<dbReference type="SUPFAM" id="SSF50998">
    <property type="entry name" value="Quinoprotein alcohol dehydrogenase-like"/>
    <property type="match status" value="1"/>
</dbReference>
<evidence type="ECO:0000256" key="4">
    <source>
        <dbReference type="SAM" id="MobiDB-lite"/>
    </source>
</evidence>
<dbReference type="Pfam" id="PF00168">
    <property type="entry name" value="C2"/>
    <property type="match status" value="1"/>
</dbReference>
<dbReference type="InterPro" id="IPR015943">
    <property type="entry name" value="WD40/YVTN_repeat-like_dom_sf"/>
</dbReference>
<dbReference type="InterPro" id="IPR011047">
    <property type="entry name" value="Quinoprotein_ADH-like_sf"/>
</dbReference>
<feature type="compositionally biased region" description="Basic and acidic residues" evidence="4">
    <location>
        <begin position="149"/>
        <end position="158"/>
    </location>
</feature>
<dbReference type="InterPro" id="IPR035892">
    <property type="entry name" value="C2_domain_sf"/>
</dbReference>
<dbReference type="Proteomes" id="UP001221142">
    <property type="component" value="Unassembled WGS sequence"/>
</dbReference>
<feature type="domain" description="C2" evidence="5">
    <location>
        <begin position="1"/>
        <end position="114"/>
    </location>
</feature>
<comment type="caution">
    <text evidence="6">The sequence shown here is derived from an EMBL/GenBank/DDBJ whole genome shotgun (WGS) entry which is preliminary data.</text>
</comment>
<evidence type="ECO:0000259" key="5">
    <source>
        <dbReference type="PROSITE" id="PS50004"/>
    </source>
</evidence>
<dbReference type="PROSITE" id="PS50082">
    <property type="entry name" value="WD_REPEATS_2"/>
    <property type="match status" value="2"/>
</dbReference>
<dbReference type="InterPro" id="IPR027417">
    <property type="entry name" value="P-loop_NTPase"/>
</dbReference>
<dbReference type="Pfam" id="PF00400">
    <property type="entry name" value="WD40"/>
    <property type="match status" value="2"/>
</dbReference>
<feature type="repeat" description="WD" evidence="3">
    <location>
        <begin position="1468"/>
        <end position="1510"/>
    </location>
</feature>
<evidence type="ECO:0000256" key="2">
    <source>
        <dbReference type="ARBA" id="ARBA00022737"/>
    </source>
</evidence>
<dbReference type="PROSITE" id="PS50294">
    <property type="entry name" value="WD_REPEATS_REGION"/>
    <property type="match status" value="2"/>
</dbReference>
<dbReference type="InterPro" id="IPR036322">
    <property type="entry name" value="WD40_repeat_dom_sf"/>
</dbReference>
<dbReference type="Gene3D" id="2.130.10.10">
    <property type="entry name" value="YVTN repeat-like/Quinoprotein amine dehydrogenase"/>
    <property type="match status" value="6"/>
</dbReference>
<dbReference type="Pfam" id="PF24883">
    <property type="entry name" value="NPHP3_N"/>
    <property type="match status" value="1"/>
</dbReference>
<dbReference type="PROSITE" id="PS50004">
    <property type="entry name" value="C2"/>
    <property type="match status" value="1"/>
</dbReference>
<dbReference type="SMART" id="SM00320">
    <property type="entry name" value="WD40"/>
    <property type="match status" value="6"/>
</dbReference>
<dbReference type="PANTHER" id="PTHR44129">
    <property type="entry name" value="WD REPEAT-CONTAINING PROTEIN POP1"/>
    <property type="match status" value="1"/>
</dbReference>
<keyword evidence="7" id="KW-1185">Reference proteome</keyword>
<evidence type="ECO:0000313" key="7">
    <source>
        <dbReference type="Proteomes" id="UP001221142"/>
    </source>
</evidence>
<dbReference type="InterPro" id="IPR001680">
    <property type="entry name" value="WD40_rpt"/>
</dbReference>
<reference evidence="6" key="1">
    <citation type="submission" date="2023-03" db="EMBL/GenBank/DDBJ databases">
        <title>Massive genome expansion in bonnet fungi (Mycena s.s.) driven by repeated elements and novel gene families across ecological guilds.</title>
        <authorList>
            <consortium name="Lawrence Berkeley National Laboratory"/>
            <person name="Harder C.B."/>
            <person name="Miyauchi S."/>
            <person name="Viragh M."/>
            <person name="Kuo A."/>
            <person name="Thoen E."/>
            <person name="Andreopoulos B."/>
            <person name="Lu D."/>
            <person name="Skrede I."/>
            <person name="Drula E."/>
            <person name="Henrissat B."/>
            <person name="Morin E."/>
            <person name="Kohler A."/>
            <person name="Barry K."/>
            <person name="LaButti K."/>
            <person name="Morin E."/>
            <person name="Salamov A."/>
            <person name="Lipzen A."/>
            <person name="Mereny Z."/>
            <person name="Hegedus B."/>
            <person name="Baldrian P."/>
            <person name="Stursova M."/>
            <person name="Weitz H."/>
            <person name="Taylor A."/>
            <person name="Grigoriev I.V."/>
            <person name="Nagy L.G."/>
            <person name="Martin F."/>
            <person name="Kauserud H."/>
        </authorList>
    </citation>
    <scope>NUCLEOTIDE SEQUENCE</scope>
    <source>
        <strain evidence="6">9284</strain>
    </source>
</reference>
<feature type="repeat" description="WD" evidence="3">
    <location>
        <begin position="1425"/>
        <end position="1466"/>
    </location>
</feature>
<dbReference type="PROSITE" id="PS00678">
    <property type="entry name" value="WD_REPEATS_1"/>
    <property type="match status" value="1"/>
</dbReference>
<dbReference type="SUPFAM" id="SSF49562">
    <property type="entry name" value="C2 domain (Calcium/lipid-binding domain, CaLB)"/>
    <property type="match status" value="1"/>
</dbReference>
<organism evidence="6 7">
    <name type="scientific">Roridomyces roridus</name>
    <dbReference type="NCBI Taxonomy" id="1738132"/>
    <lineage>
        <taxon>Eukaryota</taxon>
        <taxon>Fungi</taxon>
        <taxon>Dikarya</taxon>
        <taxon>Basidiomycota</taxon>
        <taxon>Agaricomycotina</taxon>
        <taxon>Agaricomycetes</taxon>
        <taxon>Agaricomycetidae</taxon>
        <taxon>Agaricales</taxon>
        <taxon>Marasmiineae</taxon>
        <taxon>Mycenaceae</taxon>
        <taxon>Roridomyces</taxon>
    </lineage>
</organism>
<dbReference type="InterPro" id="IPR019775">
    <property type="entry name" value="WD40_repeat_CS"/>
</dbReference>
<name>A0AAD7C3U9_9AGAR</name>
<protein>
    <recommendedName>
        <fullName evidence="5">C2 domain-containing protein</fullName>
    </recommendedName>
</protein>